<reference evidence="1" key="1">
    <citation type="submission" date="2014-09" db="EMBL/GenBank/DDBJ databases">
        <authorList>
            <person name="Magalhaes I.L.F."/>
            <person name="Oliveira U."/>
            <person name="Santos F.R."/>
            <person name="Vidigal T.H.D.A."/>
            <person name="Brescovit A.D."/>
            <person name="Santos A.J."/>
        </authorList>
    </citation>
    <scope>NUCLEOTIDE SEQUENCE</scope>
    <source>
        <tissue evidence="1">Shoot tissue taken approximately 20 cm above the soil surface</tissue>
    </source>
</reference>
<name>A0A0A9FNK8_ARUDO</name>
<dbReference type="EMBL" id="GBRH01183501">
    <property type="protein sequence ID" value="JAE14395.1"/>
    <property type="molecule type" value="Transcribed_RNA"/>
</dbReference>
<organism evidence="1">
    <name type="scientific">Arundo donax</name>
    <name type="common">Giant reed</name>
    <name type="synonym">Donax arundinaceus</name>
    <dbReference type="NCBI Taxonomy" id="35708"/>
    <lineage>
        <taxon>Eukaryota</taxon>
        <taxon>Viridiplantae</taxon>
        <taxon>Streptophyta</taxon>
        <taxon>Embryophyta</taxon>
        <taxon>Tracheophyta</taxon>
        <taxon>Spermatophyta</taxon>
        <taxon>Magnoliopsida</taxon>
        <taxon>Liliopsida</taxon>
        <taxon>Poales</taxon>
        <taxon>Poaceae</taxon>
        <taxon>PACMAD clade</taxon>
        <taxon>Arundinoideae</taxon>
        <taxon>Arundineae</taxon>
        <taxon>Arundo</taxon>
    </lineage>
</organism>
<proteinExistence type="predicted"/>
<sequence>MWITMCSSKLSRGMHLWKNMETNVRQLRN</sequence>
<reference evidence="1" key="2">
    <citation type="journal article" date="2015" name="Data Brief">
        <title>Shoot transcriptome of the giant reed, Arundo donax.</title>
        <authorList>
            <person name="Barrero R.A."/>
            <person name="Guerrero F.D."/>
            <person name="Moolhuijzen P."/>
            <person name="Goolsby J.A."/>
            <person name="Tidwell J."/>
            <person name="Bellgard S.E."/>
            <person name="Bellgard M.I."/>
        </authorList>
    </citation>
    <scope>NUCLEOTIDE SEQUENCE</scope>
    <source>
        <tissue evidence="1">Shoot tissue taken approximately 20 cm above the soil surface</tissue>
    </source>
</reference>
<accession>A0A0A9FNK8</accession>
<protein>
    <submittedName>
        <fullName evidence="1">Uncharacterized protein</fullName>
    </submittedName>
</protein>
<evidence type="ECO:0000313" key="1">
    <source>
        <dbReference type="EMBL" id="JAE14395.1"/>
    </source>
</evidence>
<dbReference type="AlphaFoldDB" id="A0A0A9FNK8"/>